<dbReference type="PANTHER" id="PTHR12149">
    <property type="entry name" value="FRUCTOSAMINE 3 KINASE-RELATED PROTEIN"/>
    <property type="match status" value="1"/>
</dbReference>
<dbReference type="AlphaFoldDB" id="A0A9D7I6L6"/>
<evidence type="ECO:0000313" key="4">
    <source>
        <dbReference type="Proteomes" id="UP000886602"/>
    </source>
</evidence>
<dbReference type="PANTHER" id="PTHR12149:SF8">
    <property type="entry name" value="PROTEIN-RIBULOSAMINE 3-KINASE"/>
    <property type="match status" value="1"/>
</dbReference>
<dbReference type="Pfam" id="PF03881">
    <property type="entry name" value="Fructosamin_kin"/>
    <property type="match status" value="1"/>
</dbReference>
<gene>
    <name evidence="3" type="ORF">IPJ48_04350</name>
</gene>
<proteinExistence type="inferred from homology"/>
<reference evidence="3" key="1">
    <citation type="submission" date="2020-10" db="EMBL/GenBank/DDBJ databases">
        <title>Connecting structure to function with the recovery of over 1000 high-quality activated sludge metagenome-assembled genomes encoding full-length rRNA genes using long-read sequencing.</title>
        <authorList>
            <person name="Singleton C.M."/>
            <person name="Petriglieri F."/>
            <person name="Kristensen J.M."/>
            <person name="Kirkegaard R.H."/>
            <person name="Michaelsen T.Y."/>
            <person name="Andersen M.H."/>
            <person name="Karst S.M."/>
            <person name="Dueholm M.S."/>
            <person name="Nielsen P.H."/>
            <person name="Albertsen M."/>
        </authorList>
    </citation>
    <scope>NUCLEOTIDE SEQUENCE</scope>
    <source>
        <strain evidence="3">EsbW_18-Q3-R4-48_MAXAC.044</strain>
    </source>
</reference>
<protein>
    <submittedName>
        <fullName evidence="3">Fructosamine kinase family protein</fullName>
    </submittedName>
</protein>
<dbReference type="Proteomes" id="UP000886602">
    <property type="component" value="Unassembled WGS sequence"/>
</dbReference>
<dbReference type="GO" id="GO:0016301">
    <property type="term" value="F:kinase activity"/>
    <property type="evidence" value="ECO:0007669"/>
    <property type="project" value="UniProtKB-UniRule"/>
</dbReference>
<name>A0A9D7I6L6_9RHOO</name>
<dbReference type="Gene3D" id="3.30.200.20">
    <property type="entry name" value="Phosphorylase Kinase, domain 1"/>
    <property type="match status" value="1"/>
</dbReference>
<comment type="caution">
    <text evidence="3">The sequence shown here is derived from an EMBL/GenBank/DDBJ whole genome shotgun (WGS) entry which is preliminary data.</text>
</comment>
<organism evidence="3 4">
    <name type="scientific">Candidatus Propionivibrio dominans</name>
    <dbReference type="NCBI Taxonomy" id="2954373"/>
    <lineage>
        <taxon>Bacteria</taxon>
        <taxon>Pseudomonadati</taxon>
        <taxon>Pseudomonadota</taxon>
        <taxon>Betaproteobacteria</taxon>
        <taxon>Rhodocyclales</taxon>
        <taxon>Rhodocyclaceae</taxon>
        <taxon>Propionivibrio</taxon>
    </lineage>
</organism>
<evidence type="ECO:0000256" key="2">
    <source>
        <dbReference type="PIRNR" id="PIRNR006221"/>
    </source>
</evidence>
<dbReference type="PIRSF" id="PIRSF006221">
    <property type="entry name" value="Ketosamine-3-kinase"/>
    <property type="match status" value="1"/>
</dbReference>
<dbReference type="InterPro" id="IPR011009">
    <property type="entry name" value="Kinase-like_dom_sf"/>
</dbReference>
<dbReference type="Gene3D" id="3.90.1200.10">
    <property type="match status" value="1"/>
</dbReference>
<evidence type="ECO:0000256" key="1">
    <source>
        <dbReference type="ARBA" id="ARBA00009460"/>
    </source>
</evidence>
<dbReference type="EMBL" id="JADJNC010000006">
    <property type="protein sequence ID" value="MBK7422371.1"/>
    <property type="molecule type" value="Genomic_DNA"/>
</dbReference>
<keyword evidence="2 3" id="KW-0418">Kinase</keyword>
<keyword evidence="2" id="KW-0808">Transferase</keyword>
<dbReference type="InterPro" id="IPR016477">
    <property type="entry name" value="Fructo-/Ketosamine-3-kinase"/>
</dbReference>
<dbReference type="SUPFAM" id="SSF56112">
    <property type="entry name" value="Protein kinase-like (PK-like)"/>
    <property type="match status" value="1"/>
</dbReference>
<accession>A0A9D7I6L6</accession>
<sequence length="300" mass="33255">MPLDSSLCQTLNGAISQFSGSPCHIQQVAEVGGGSISRSVIAQTAIARWFVKLNSADLHDMFEAEADGLSALGACPALRVPRVIAHGVSGRQAYLLLEHLNLQPLRERDSGTRAGRALAELHRIEGDRFGWHRANFIGSTPQHNGVERTWPLFFARQRLLPQLELARRKGYKGKLIADSERLAEKLPALFVDYQPNISLLHGDLWHGNAALDESGVLALFDPAVYYGDREADLAMSELFGGFPDSFYAAYRQAWPLADGFEQRKTLYNLYHVLNHLNLFGSGYLNQAERMVATLLAEIGR</sequence>
<evidence type="ECO:0000313" key="3">
    <source>
        <dbReference type="EMBL" id="MBK7422371.1"/>
    </source>
</evidence>
<comment type="similarity">
    <text evidence="1 2">Belongs to the fructosamine kinase family.</text>
</comment>